<accession>A0A978W0E5</accession>
<evidence type="ECO:0000256" key="1">
    <source>
        <dbReference type="SAM" id="Phobius"/>
    </source>
</evidence>
<evidence type="ECO:0000313" key="2">
    <source>
        <dbReference type="EMBL" id="KAH7545429.1"/>
    </source>
</evidence>
<organism evidence="2 3">
    <name type="scientific">Ziziphus jujuba var. spinosa</name>
    <dbReference type="NCBI Taxonomy" id="714518"/>
    <lineage>
        <taxon>Eukaryota</taxon>
        <taxon>Viridiplantae</taxon>
        <taxon>Streptophyta</taxon>
        <taxon>Embryophyta</taxon>
        <taxon>Tracheophyta</taxon>
        <taxon>Spermatophyta</taxon>
        <taxon>Magnoliopsida</taxon>
        <taxon>eudicotyledons</taxon>
        <taxon>Gunneridae</taxon>
        <taxon>Pentapetalae</taxon>
        <taxon>rosids</taxon>
        <taxon>fabids</taxon>
        <taxon>Rosales</taxon>
        <taxon>Rhamnaceae</taxon>
        <taxon>Paliureae</taxon>
        <taxon>Ziziphus</taxon>
    </lineage>
</organism>
<keyword evidence="1" id="KW-0472">Membrane</keyword>
<name>A0A978W0E5_ZIZJJ</name>
<comment type="caution">
    <text evidence="2">The sequence shown here is derived from an EMBL/GenBank/DDBJ whole genome shotgun (WGS) entry which is preliminary data.</text>
</comment>
<keyword evidence="1" id="KW-0812">Transmembrane</keyword>
<protein>
    <submittedName>
        <fullName evidence="2">Uncharacterized protein</fullName>
    </submittedName>
</protein>
<evidence type="ECO:0000313" key="3">
    <source>
        <dbReference type="Proteomes" id="UP000813462"/>
    </source>
</evidence>
<dbReference type="Proteomes" id="UP000813462">
    <property type="component" value="Unassembled WGS sequence"/>
</dbReference>
<feature type="transmembrane region" description="Helical" evidence="1">
    <location>
        <begin position="106"/>
        <end position="125"/>
    </location>
</feature>
<proteinExistence type="predicted"/>
<dbReference type="EMBL" id="JAEACU010000001">
    <property type="protein sequence ID" value="KAH7545429.1"/>
    <property type="molecule type" value="Genomic_DNA"/>
</dbReference>
<reference evidence="2" key="1">
    <citation type="journal article" date="2021" name="Front. Plant Sci.">
        <title>Chromosome-Scale Genome Assembly for Chinese Sour Jujube and Insights Into Its Genome Evolution and Domestication Signature.</title>
        <authorList>
            <person name="Shen L.-Y."/>
            <person name="Luo H."/>
            <person name="Wang X.-L."/>
            <person name="Wang X.-M."/>
            <person name="Qiu X.-J."/>
            <person name="Liu H."/>
            <person name="Zhou S.-S."/>
            <person name="Jia K.-H."/>
            <person name="Nie S."/>
            <person name="Bao Y.-T."/>
            <person name="Zhang R.-G."/>
            <person name="Yun Q.-Z."/>
            <person name="Chai Y.-H."/>
            <person name="Lu J.-Y."/>
            <person name="Li Y."/>
            <person name="Zhao S.-W."/>
            <person name="Mao J.-F."/>
            <person name="Jia S.-G."/>
            <person name="Mao Y.-M."/>
        </authorList>
    </citation>
    <scope>NUCLEOTIDE SEQUENCE</scope>
    <source>
        <strain evidence="2">AT0</strain>
        <tissue evidence="2">Leaf</tissue>
    </source>
</reference>
<keyword evidence="1" id="KW-1133">Transmembrane helix</keyword>
<gene>
    <name evidence="2" type="ORF">FEM48_Zijuj01G0092900</name>
</gene>
<dbReference type="AlphaFoldDB" id="A0A978W0E5"/>
<sequence length="128" mass="14296">MKLLTYHERNFRSASSCLLGMLSATPPIPPVSSPTLCAINHWKYKAIDTKLEHGNYTDCIFGPSNEDPISHSPLFGIDKLANISYGGILYLRTQVQRKRRSETVALFPYVSSLMCGSMAQSHIMLSFL</sequence>